<proteinExistence type="predicted"/>
<protein>
    <submittedName>
        <fullName evidence="1">Uncharacterized protein</fullName>
    </submittedName>
</protein>
<dbReference type="AlphaFoldDB" id="A0A2I0W5U2"/>
<evidence type="ECO:0000313" key="1">
    <source>
        <dbReference type="EMBL" id="PKU71032.1"/>
    </source>
</evidence>
<dbReference type="EMBL" id="KZ502897">
    <property type="protein sequence ID" value="PKU71032.1"/>
    <property type="molecule type" value="Genomic_DNA"/>
</dbReference>
<gene>
    <name evidence="1" type="ORF">MA16_Dca018650</name>
</gene>
<evidence type="ECO:0000313" key="2">
    <source>
        <dbReference type="Proteomes" id="UP000233837"/>
    </source>
</evidence>
<organism evidence="1 2">
    <name type="scientific">Dendrobium catenatum</name>
    <dbReference type="NCBI Taxonomy" id="906689"/>
    <lineage>
        <taxon>Eukaryota</taxon>
        <taxon>Viridiplantae</taxon>
        <taxon>Streptophyta</taxon>
        <taxon>Embryophyta</taxon>
        <taxon>Tracheophyta</taxon>
        <taxon>Spermatophyta</taxon>
        <taxon>Magnoliopsida</taxon>
        <taxon>Liliopsida</taxon>
        <taxon>Asparagales</taxon>
        <taxon>Orchidaceae</taxon>
        <taxon>Epidendroideae</taxon>
        <taxon>Malaxideae</taxon>
        <taxon>Dendrobiinae</taxon>
        <taxon>Dendrobium</taxon>
    </lineage>
</organism>
<reference evidence="1 2" key="2">
    <citation type="journal article" date="2017" name="Nature">
        <title>The Apostasia genome and the evolution of orchids.</title>
        <authorList>
            <person name="Zhang G.Q."/>
            <person name="Liu K.W."/>
            <person name="Li Z."/>
            <person name="Lohaus R."/>
            <person name="Hsiao Y.Y."/>
            <person name="Niu S.C."/>
            <person name="Wang J.Y."/>
            <person name="Lin Y.C."/>
            <person name="Xu Q."/>
            <person name="Chen L.J."/>
            <person name="Yoshida K."/>
            <person name="Fujiwara S."/>
            <person name="Wang Z.W."/>
            <person name="Zhang Y.Q."/>
            <person name="Mitsuda N."/>
            <person name="Wang M."/>
            <person name="Liu G.H."/>
            <person name="Pecoraro L."/>
            <person name="Huang H.X."/>
            <person name="Xiao X.J."/>
            <person name="Lin M."/>
            <person name="Wu X.Y."/>
            <person name="Wu W.L."/>
            <person name="Chen Y.Y."/>
            <person name="Chang S.B."/>
            <person name="Sakamoto S."/>
            <person name="Ohme-Takagi M."/>
            <person name="Yagi M."/>
            <person name="Zeng S.J."/>
            <person name="Shen C.Y."/>
            <person name="Yeh C.M."/>
            <person name="Luo Y.B."/>
            <person name="Tsai W.C."/>
            <person name="Van de Peer Y."/>
            <person name="Liu Z.J."/>
        </authorList>
    </citation>
    <scope>NUCLEOTIDE SEQUENCE [LARGE SCALE GENOMIC DNA]</scope>
    <source>
        <tissue evidence="1">The whole plant</tissue>
    </source>
</reference>
<keyword evidence="2" id="KW-1185">Reference proteome</keyword>
<reference evidence="1 2" key="1">
    <citation type="journal article" date="2016" name="Sci. Rep.">
        <title>The Dendrobium catenatum Lindl. genome sequence provides insights into polysaccharide synthase, floral development and adaptive evolution.</title>
        <authorList>
            <person name="Zhang G.Q."/>
            <person name="Xu Q."/>
            <person name="Bian C."/>
            <person name="Tsai W.C."/>
            <person name="Yeh C.M."/>
            <person name="Liu K.W."/>
            <person name="Yoshida K."/>
            <person name="Zhang L.S."/>
            <person name="Chang S.B."/>
            <person name="Chen F."/>
            <person name="Shi Y."/>
            <person name="Su Y.Y."/>
            <person name="Zhang Y.Q."/>
            <person name="Chen L.J."/>
            <person name="Yin Y."/>
            <person name="Lin M."/>
            <person name="Huang H."/>
            <person name="Deng H."/>
            <person name="Wang Z.W."/>
            <person name="Zhu S.L."/>
            <person name="Zhao X."/>
            <person name="Deng C."/>
            <person name="Niu S.C."/>
            <person name="Huang J."/>
            <person name="Wang M."/>
            <person name="Liu G.H."/>
            <person name="Yang H.J."/>
            <person name="Xiao X.J."/>
            <person name="Hsiao Y.Y."/>
            <person name="Wu W.L."/>
            <person name="Chen Y.Y."/>
            <person name="Mitsuda N."/>
            <person name="Ohme-Takagi M."/>
            <person name="Luo Y.B."/>
            <person name="Van de Peer Y."/>
            <person name="Liu Z.J."/>
        </authorList>
    </citation>
    <scope>NUCLEOTIDE SEQUENCE [LARGE SCALE GENOMIC DNA]</scope>
    <source>
        <tissue evidence="1">The whole plant</tissue>
    </source>
</reference>
<name>A0A2I0W5U2_9ASPA</name>
<sequence>MRRAQSAWEEQRKGRTYKLSIMRHHRVRLNPWANSLRRDNHSLVAQFTALKSKLAGEGEIRKGEEKPQPAIGIDGACKSDSSAVLTQDVFKVEEDWEETCVTGLFTDVHGLTLAWFSADLVVDSNW</sequence>
<accession>A0A2I0W5U2</accession>
<dbReference type="Proteomes" id="UP000233837">
    <property type="component" value="Unassembled WGS sequence"/>
</dbReference>